<keyword evidence="3 6" id="KW-0489">Methyltransferase</keyword>
<dbReference type="PANTHER" id="PTHR11265">
    <property type="entry name" value="S-ADENOSYL-METHYLTRANSFERASE MRAW"/>
    <property type="match status" value="1"/>
</dbReference>
<comment type="subcellular location">
    <subcellularLocation>
        <location evidence="6">Cytoplasm</location>
    </subcellularLocation>
</comment>
<feature type="binding site" evidence="6">
    <location>
        <position position="117"/>
    </location>
    <ligand>
        <name>S-adenosyl-L-methionine</name>
        <dbReference type="ChEBI" id="CHEBI:59789"/>
    </ligand>
</feature>
<accession>A0AA94L0I6</accession>
<dbReference type="EMBL" id="FOZN01000004">
    <property type="protein sequence ID" value="SFS17593.1"/>
    <property type="molecule type" value="Genomic_DNA"/>
</dbReference>
<sequence length="335" mass="35738">MDASALHTPVMLERTLALLAPAIEAAAAAGRTPLVIDGTLGMGGHTEAMLAAHPTLVVAGIDRDPDAIRLAGERLARFGGRFLPVQTTYDRIDEALEAAGAEAADGILLDLGVSSLQLDAADRGFAYAKDAPLDMRMGQSGETTAATILAERSDRELSRLFKVYGDEKLADRYARAIVAARAEAPIETSAQLVDILQAATPRALANQGHPAKRVFQALRIEVNQELAILERTMPAAIDALAVGGRLVVLAYQSLEDRIVKRALQAAVASTTPRDLPVELPEHAPHLRLLVRGAELADETERAANPRSTPVRLRAAERIRPLTFTPATSPSRGEQP</sequence>
<reference evidence="8 9" key="1">
    <citation type="submission" date="2016-10" db="EMBL/GenBank/DDBJ databases">
        <authorList>
            <person name="Varghese N."/>
            <person name="Submissions S."/>
        </authorList>
    </citation>
    <scope>NUCLEOTIDE SEQUENCE [LARGE SCALE GENOMIC DNA]</scope>
    <source>
        <strain evidence="8 9">IAM 15147</strain>
    </source>
</reference>
<dbReference type="Gene3D" id="1.10.150.170">
    <property type="entry name" value="Putative methyltransferase TM0872, insert domain"/>
    <property type="match status" value="1"/>
</dbReference>
<evidence type="ECO:0000313" key="8">
    <source>
        <dbReference type="EMBL" id="SFS17593.1"/>
    </source>
</evidence>
<protein>
    <recommendedName>
        <fullName evidence="6">Ribosomal RNA small subunit methyltransferase H</fullName>
        <ecNumber evidence="6">2.1.1.199</ecNumber>
    </recommendedName>
    <alternativeName>
        <fullName evidence="6">16S rRNA m(4)C1402 methyltransferase</fullName>
    </alternativeName>
    <alternativeName>
        <fullName evidence="6">rRNA (cytosine-N(4)-)-methyltransferase RsmH</fullName>
    </alternativeName>
</protein>
<comment type="caution">
    <text evidence="8">The sequence shown here is derived from an EMBL/GenBank/DDBJ whole genome shotgun (WGS) entry which is preliminary data.</text>
</comment>
<organism evidence="8 9">
    <name type="scientific">Agrococcus baldri</name>
    <dbReference type="NCBI Taxonomy" id="153730"/>
    <lineage>
        <taxon>Bacteria</taxon>
        <taxon>Bacillati</taxon>
        <taxon>Actinomycetota</taxon>
        <taxon>Actinomycetes</taxon>
        <taxon>Micrococcales</taxon>
        <taxon>Microbacteriaceae</taxon>
        <taxon>Agrococcus</taxon>
    </lineage>
</organism>
<evidence type="ECO:0000256" key="3">
    <source>
        <dbReference type="ARBA" id="ARBA00022603"/>
    </source>
</evidence>
<comment type="similarity">
    <text evidence="1 6">Belongs to the methyltransferase superfamily. RsmH family.</text>
</comment>
<dbReference type="Gene3D" id="3.40.50.150">
    <property type="entry name" value="Vaccinia Virus protein VP39"/>
    <property type="match status" value="1"/>
</dbReference>
<feature type="compositionally biased region" description="Polar residues" evidence="7">
    <location>
        <begin position="324"/>
        <end position="335"/>
    </location>
</feature>
<evidence type="ECO:0000313" key="9">
    <source>
        <dbReference type="Proteomes" id="UP000198506"/>
    </source>
</evidence>
<keyword evidence="5 6" id="KW-0949">S-adenosyl-L-methionine</keyword>
<dbReference type="InterPro" id="IPR023397">
    <property type="entry name" value="SAM-dep_MeTrfase_MraW_recog"/>
</dbReference>
<gene>
    <name evidence="6" type="primary">rsmH</name>
    <name evidence="8" type="ORF">SAMN04487783_2366</name>
</gene>
<evidence type="ECO:0000256" key="4">
    <source>
        <dbReference type="ARBA" id="ARBA00022679"/>
    </source>
</evidence>
<name>A0AA94L0I6_9MICO</name>
<feature type="binding site" evidence="6">
    <location>
        <position position="62"/>
    </location>
    <ligand>
        <name>S-adenosyl-L-methionine</name>
        <dbReference type="ChEBI" id="CHEBI:59789"/>
    </ligand>
</feature>
<keyword evidence="9" id="KW-1185">Reference proteome</keyword>
<dbReference type="GO" id="GO:0005737">
    <property type="term" value="C:cytoplasm"/>
    <property type="evidence" value="ECO:0007669"/>
    <property type="project" value="UniProtKB-SubCell"/>
</dbReference>
<dbReference type="PIRSF" id="PIRSF004486">
    <property type="entry name" value="MraW"/>
    <property type="match status" value="1"/>
</dbReference>
<keyword evidence="6" id="KW-0963">Cytoplasm</keyword>
<dbReference type="EC" id="2.1.1.199" evidence="6"/>
<dbReference type="GO" id="GO:0071424">
    <property type="term" value="F:rRNA (cytosine-N4-)-methyltransferase activity"/>
    <property type="evidence" value="ECO:0007669"/>
    <property type="project" value="UniProtKB-UniRule"/>
</dbReference>
<evidence type="ECO:0000256" key="5">
    <source>
        <dbReference type="ARBA" id="ARBA00022691"/>
    </source>
</evidence>
<dbReference type="AlphaFoldDB" id="A0AA94L0I6"/>
<dbReference type="InterPro" id="IPR002903">
    <property type="entry name" value="RsmH"/>
</dbReference>
<feature type="binding site" evidence="6">
    <location>
        <position position="110"/>
    </location>
    <ligand>
        <name>S-adenosyl-L-methionine</name>
        <dbReference type="ChEBI" id="CHEBI:59789"/>
    </ligand>
</feature>
<feature type="binding site" evidence="6">
    <location>
        <begin position="43"/>
        <end position="45"/>
    </location>
    <ligand>
        <name>S-adenosyl-L-methionine</name>
        <dbReference type="ChEBI" id="CHEBI:59789"/>
    </ligand>
</feature>
<dbReference type="SUPFAM" id="SSF53335">
    <property type="entry name" value="S-adenosyl-L-methionine-dependent methyltransferases"/>
    <property type="match status" value="1"/>
</dbReference>
<dbReference type="PANTHER" id="PTHR11265:SF0">
    <property type="entry name" value="12S RRNA N4-METHYLCYTIDINE METHYLTRANSFERASE"/>
    <property type="match status" value="1"/>
</dbReference>
<evidence type="ECO:0000256" key="6">
    <source>
        <dbReference type="HAMAP-Rule" id="MF_01007"/>
    </source>
</evidence>
<feature type="binding site" evidence="6">
    <location>
        <position position="89"/>
    </location>
    <ligand>
        <name>S-adenosyl-L-methionine</name>
        <dbReference type="ChEBI" id="CHEBI:59789"/>
    </ligand>
</feature>
<comment type="catalytic activity">
    <reaction evidence="6">
        <text>cytidine(1402) in 16S rRNA + S-adenosyl-L-methionine = N(4)-methylcytidine(1402) in 16S rRNA + S-adenosyl-L-homocysteine + H(+)</text>
        <dbReference type="Rhea" id="RHEA:42928"/>
        <dbReference type="Rhea" id="RHEA-COMP:10286"/>
        <dbReference type="Rhea" id="RHEA-COMP:10287"/>
        <dbReference type="ChEBI" id="CHEBI:15378"/>
        <dbReference type="ChEBI" id="CHEBI:57856"/>
        <dbReference type="ChEBI" id="CHEBI:59789"/>
        <dbReference type="ChEBI" id="CHEBI:74506"/>
        <dbReference type="ChEBI" id="CHEBI:82748"/>
        <dbReference type="EC" id="2.1.1.199"/>
    </reaction>
</comment>
<proteinExistence type="inferred from homology"/>
<evidence type="ECO:0000256" key="1">
    <source>
        <dbReference type="ARBA" id="ARBA00010396"/>
    </source>
</evidence>
<comment type="function">
    <text evidence="6">Specifically methylates the N4 position of cytidine in position 1402 (C1402) of 16S rRNA.</text>
</comment>
<dbReference type="Pfam" id="PF01795">
    <property type="entry name" value="Methyltransf_5"/>
    <property type="match status" value="1"/>
</dbReference>
<dbReference type="Proteomes" id="UP000198506">
    <property type="component" value="Unassembled WGS sequence"/>
</dbReference>
<dbReference type="RefSeq" id="WP_092919104.1">
    <property type="nucleotide sequence ID" value="NZ_FOZN01000004.1"/>
</dbReference>
<dbReference type="NCBIfam" id="TIGR00006">
    <property type="entry name" value="16S rRNA (cytosine(1402)-N(4))-methyltransferase RsmH"/>
    <property type="match status" value="1"/>
</dbReference>
<dbReference type="InterPro" id="IPR029063">
    <property type="entry name" value="SAM-dependent_MTases_sf"/>
</dbReference>
<dbReference type="HAMAP" id="MF_01007">
    <property type="entry name" value="16SrRNA_methyltr_H"/>
    <property type="match status" value="1"/>
</dbReference>
<dbReference type="GO" id="GO:0070475">
    <property type="term" value="P:rRNA base methylation"/>
    <property type="evidence" value="ECO:0007669"/>
    <property type="project" value="UniProtKB-UniRule"/>
</dbReference>
<feature type="region of interest" description="Disordered" evidence="7">
    <location>
        <begin position="314"/>
        <end position="335"/>
    </location>
</feature>
<evidence type="ECO:0000256" key="7">
    <source>
        <dbReference type="SAM" id="MobiDB-lite"/>
    </source>
</evidence>
<keyword evidence="4 6" id="KW-0808">Transferase</keyword>
<keyword evidence="2 6" id="KW-0698">rRNA processing</keyword>
<dbReference type="SUPFAM" id="SSF81799">
    <property type="entry name" value="Putative methyltransferase TM0872, insert domain"/>
    <property type="match status" value="1"/>
</dbReference>
<evidence type="ECO:0000256" key="2">
    <source>
        <dbReference type="ARBA" id="ARBA00022552"/>
    </source>
</evidence>